<feature type="compositionally biased region" description="Acidic residues" evidence="1">
    <location>
        <begin position="54"/>
        <end position="64"/>
    </location>
</feature>
<dbReference type="Proteomes" id="UP001596306">
    <property type="component" value="Unassembled WGS sequence"/>
</dbReference>
<sequence>MTMQKKMKVAAGSAAVLAILIAGGAALAIPAQASTMAPVTSTTEPTDTDNVQNEVEDGTADGEVAESGTASEGERDGETADHGTTESPGDDVDGVVVEDGTRD</sequence>
<organism evidence="3 4">
    <name type="scientific">Luethyella okanaganae</name>
    <dbReference type="NCBI Taxonomy" id="69372"/>
    <lineage>
        <taxon>Bacteria</taxon>
        <taxon>Bacillati</taxon>
        <taxon>Actinomycetota</taxon>
        <taxon>Actinomycetes</taxon>
        <taxon>Micrococcales</taxon>
        <taxon>Microbacteriaceae</taxon>
        <taxon>Luethyella</taxon>
    </lineage>
</organism>
<gene>
    <name evidence="3" type="ORF">ACFQB0_10695</name>
</gene>
<protein>
    <submittedName>
        <fullName evidence="3">Uncharacterized protein</fullName>
    </submittedName>
</protein>
<evidence type="ECO:0000313" key="4">
    <source>
        <dbReference type="Proteomes" id="UP001596306"/>
    </source>
</evidence>
<feature type="chain" id="PRO_5045967949" evidence="2">
    <location>
        <begin position="34"/>
        <end position="103"/>
    </location>
</feature>
<evidence type="ECO:0000256" key="2">
    <source>
        <dbReference type="SAM" id="SignalP"/>
    </source>
</evidence>
<reference evidence="4" key="1">
    <citation type="journal article" date="2019" name="Int. J. Syst. Evol. Microbiol.">
        <title>The Global Catalogue of Microorganisms (GCM) 10K type strain sequencing project: providing services to taxonomists for standard genome sequencing and annotation.</title>
        <authorList>
            <consortium name="The Broad Institute Genomics Platform"/>
            <consortium name="The Broad Institute Genome Sequencing Center for Infectious Disease"/>
            <person name="Wu L."/>
            <person name="Ma J."/>
        </authorList>
    </citation>
    <scope>NUCLEOTIDE SEQUENCE [LARGE SCALE GENOMIC DNA]</scope>
    <source>
        <strain evidence="4">CCUG 43304</strain>
    </source>
</reference>
<feature type="region of interest" description="Disordered" evidence="1">
    <location>
        <begin position="34"/>
        <end position="103"/>
    </location>
</feature>
<keyword evidence="4" id="KW-1185">Reference proteome</keyword>
<accession>A0ABW1VIX9</accession>
<comment type="caution">
    <text evidence="3">The sequence shown here is derived from an EMBL/GenBank/DDBJ whole genome shotgun (WGS) entry which is preliminary data.</text>
</comment>
<feature type="compositionally biased region" description="Low complexity" evidence="1">
    <location>
        <begin position="94"/>
        <end position="103"/>
    </location>
</feature>
<keyword evidence="2" id="KW-0732">Signal</keyword>
<dbReference type="EMBL" id="JBHSTP010000002">
    <property type="protein sequence ID" value="MFC6356575.1"/>
    <property type="molecule type" value="Genomic_DNA"/>
</dbReference>
<dbReference type="RefSeq" id="WP_386731185.1">
    <property type="nucleotide sequence ID" value="NZ_JBHSTP010000002.1"/>
</dbReference>
<feature type="signal peptide" evidence="2">
    <location>
        <begin position="1"/>
        <end position="33"/>
    </location>
</feature>
<feature type="compositionally biased region" description="Basic and acidic residues" evidence="1">
    <location>
        <begin position="72"/>
        <end position="84"/>
    </location>
</feature>
<name>A0ABW1VIX9_9MICO</name>
<evidence type="ECO:0000256" key="1">
    <source>
        <dbReference type="SAM" id="MobiDB-lite"/>
    </source>
</evidence>
<evidence type="ECO:0000313" key="3">
    <source>
        <dbReference type="EMBL" id="MFC6356575.1"/>
    </source>
</evidence>
<feature type="compositionally biased region" description="Polar residues" evidence="1">
    <location>
        <begin position="34"/>
        <end position="53"/>
    </location>
</feature>
<proteinExistence type="predicted"/>